<dbReference type="EC" id="4.4.1.14" evidence="9"/>
<gene>
    <name evidence="12" type="primary">ACS-1_1</name>
    <name evidence="12" type="ORF">CFP56_040429</name>
</gene>
<dbReference type="InterPro" id="IPR004839">
    <property type="entry name" value="Aminotransferase_I/II_large"/>
</dbReference>
<dbReference type="GO" id="GO:0009835">
    <property type="term" value="P:fruit ripening"/>
    <property type="evidence" value="ECO:0007669"/>
    <property type="project" value="UniProtKB-KW"/>
</dbReference>
<protein>
    <recommendedName>
        <fullName evidence="9">1-aminocyclopropane-1-carboxylate synthase</fullName>
        <ecNumber evidence="9">4.4.1.14</ecNumber>
    </recommendedName>
</protein>
<evidence type="ECO:0000256" key="3">
    <source>
        <dbReference type="ARBA" id="ARBA00022666"/>
    </source>
</evidence>
<dbReference type="Pfam" id="PF00155">
    <property type="entry name" value="Aminotran_1_2"/>
    <property type="match status" value="1"/>
</dbReference>
<evidence type="ECO:0000256" key="4">
    <source>
        <dbReference type="ARBA" id="ARBA00022691"/>
    </source>
</evidence>
<feature type="domain" description="Aminotransferase class I/classII large" evidence="11">
    <location>
        <begin position="10"/>
        <end position="82"/>
    </location>
</feature>
<reference evidence="12 13" key="1">
    <citation type="journal article" date="2018" name="Sci. Data">
        <title>The draft genome sequence of cork oak.</title>
        <authorList>
            <person name="Ramos A.M."/>
            <person name="Usie A."/>
            <person name="Barbosa P."/>
            <person name="Barros P.M."/>
            <person name="Capote T."/>
            <person name="Chaves I."/>
            <person name="Simoes F."/>
            <person name="Abreu I."/>
            <person name="Carrasquinho I."/>
            <person name="Faro C."/>
            <person name="Guimaraes J.B."/>
            <person name="Mendonca D."/>
            <person name="Nobrega F."/>
            <person name="Rodrigues L."/>
            <person name="Saibo N.J.M."/>
            <person name="Varela M.C."/>
            <person name="Egas C."/>
            <person name="Matos J."/>
            <person name="Miguel C.M."/>
            <person name="Oliveira M.M."/>
            <person name="Ricardo C.P."/>
            <person name="Goncalves S."/>
        </authorList>
    </citation>
    <scope>NUCLEOTIDE SEQUENCE [LARGE SCALE GENOMIC DNA]</scope>
    <source>
        <strain evidence="13">cv. HL8</strain>
    </source>
</reference>
<dbReference type="PANTHER" id="PTHR43795">
    <property type="entry name" value="BIFUNCTIONAL ASPARTATE AMINOTRANSFERASE AND GLUTAMATE/ASPARTATE-PREPHENATE AMINOTRANSFERASE-RELATED"/>
    <property type="match status" value="1"/>
</dbReference>
<keyword evidence="4" id="KW-0949">S-adenosyl-L-methionine</keyword>
<comment type="caution">
    <text evidence="12">The sequence shown here is derived from an EMBL/GenBank/DDBJ whole genome shotgun (WGS) entry which is preliminary data.</text>
</comment>
<comment type="catalytic activity">
    <reaction evidence="10">
        <text>S-adenosyl-L-methionine = 1-aminocyclopropane-1-carboxylate + S-methyl-5'-thioadenosine + H(+)</text>
        <dbReference type="Rhea" id="RHEA:21744"/>
        <dbReference type="ChEBI" id="CHEBI:15378"/>
        <dbReference type="ChEBI" id="CHEBI:17509"/>
        <dbReference type="ChEBI" id="CHEBI:58360"/>
        <dbReference type="ChEBI" id="CHEBI:59789"/>
        <dbReference type="EC" id="4.4.1.14"/>
    </reaction>
</comment>
<evidence type="ECO:0000256" key="8">
    <source>
        <dbReference type="ARBA" id="ARBA00037888"/>
    </source>
</evidence>
<dbReference type="GO" id="GO:0016847">
    <property type="term" value="F:1-aminocyclopropane-1-carboxylate synthase activity"/>
    <property type="evidence" value="ECO:0007669"/>
    <property type="project" value="UniProtKB-EC"/>
</dbReference>
<dbReference type="InterPro" id="IPR015424">
    <property type="entry name" value="PyrdxlP-dep_Trfase"/>
</dbReference>
<dbReference type="GO" id="GO:0030170">
    <property type="term" value="F:pyridoxal phosphate binding"/>
    <property type="evidence" value="ECO:0007669"/>
    <property type="project" value="InterPro"/>
</dbReference>
<keyword evidence="3" id="KW-0266">Ethylene biosynthesis</keyword>
<dbReference type="Gene3D" id="3.40.640.10">
    <property type="entry name" value="Type I PLP-dependent aspartate aminotransferase-like (Major domain)"/>
    <property type="match status" value="1"/>
</dbReference>
<evidence type="ECO:0000256" key="9">
    <source>
        <dbReference type="ARBA" id="ARBA00039053"/>
    </source>
</evidence>
<dbReference type="InterPro" id="IPR050478">
    <property type="entry name" value="Ethylene_sulfur-biosynth"/>
</dbReference>
<dbReference type="Proteomes" id="UP000237347">
    <property type="component" value="Unassembled WGS sequence"/>
</dbReference>
<evidence type="ECO:0000256" key="6">
    <source>
        <dbReference type="ARBA" id="ARBA00023239"/>
    </source>
</evidence>
<comment type="pathway">
    <text evidence="8">Alkene biosynthesis; ethylene biosynthesis via S-adenosyl-L-methionine; ethylene from S-adenosyl-L-methionine: step 1/2.</text>
</comment>
<evidence type="ECO:0000259" key="11">
    <source>
        <dbReference type="Pfam" id="PF00155"/>
    </source>
</evidence>
<comment type="cofactor">
    <cofactor evidence="1">
        <name>pyridoxal 5'-phosphate</name>
        <dbReference type="ChEBI" id="CHEBI:597326"/>
    </cofactor>
</comment>
<comment type="subunit">
    <text evidence="2">Homodimer.</text>
</comment>
<dbReference type="GO" id="GO:0008483">
    <property type="term" value="F:transaminase activity"/>
    <property type="evidence" value="ECO:0007669"/>
    <property type="project" value="TreeGrafter"/>
</dbReference>
<dbReference type="InterPro" id="IPR015421">
    <property type="entry name" value="PyrdxlP-dep_Trfase_major"/>
</dbReference>
<evidence type="ECO:0000313" key="12">
    <source>
        <dbReference type="EMBL" id="KAK7819324.1"/>
    </source>
</evidence>
<evidence type="ECO:0000256" key="10">
    <source>
        <dbReference type="ARBA" id="ARBA00049554"/>
    </source>
</evidence>
<keyword evidence="5" id="KW-0663">Pyridoxal phosphate</keyword>
<dbReference type="SUPFAM" id="SSF53383">
    <property type="entry name" value="PLP-dependent transferases"/>
    <property type="match status" value="1"/>
</dbReference>
<evidence type="ECO:0000256" key="7">
    <source>
        <dbReference type="ARBA" id="ARBA00033478"/>
    </source>
</evidence>
<dbReference type="EMBL" id="PKMF04000787">
    <property type="protein sequence ID" value="KAK7819324.1"/>
    <property type="molecule type" value="Genomic_DNA"/>
</dbReference>
<dbReference type="GO" id="GO:0009693">
    <property type="term" value="P:ethylene biosynthetic process"/>
    <property type="evidence" value="ECO:0007669"/>
    <property type="project" value="UniProtKB-KW"/>
</dbReference>
<keyword evidence="7" id="KW-0292">Fruit ripening</keyword>
<proteinExistence type="predicted"/>
<organism evidence="12 13">
    <name type="scientific">Quercus suber</name>
    <name type="common">Cork oak</name>
    <dbReference type="NCBI Taxonomy" id="58331"/>
    <lineage>
        <taxon>Eukaryota</taxon>
        <taxon>Viridiplantae</taxon>
        <taxon>Streptophyta</taxon>
        <taxon>Embryophyta</taxon>
        <taxon>Tracheophyta</taxon>
        <taxon>Spermatophyta</taxon>
        <taxon>Magnoliopsida</taxon>
        <taxon>eudicotyledons</taxon>
        <taxon>Gunneridae</taxon>
        <taxon>Pentapetalae</taxon>
        <taxon>rosids</taxon>
        <taxon>fabids</taxon>
        <taxon>Fagales</taxon>
        <taxon>Fagaceae</taxon>
        <taxon>Quercus</taxon>
    </lineage>
</organism>
<evidence type="ECO:0000256" key="2">
    <source>
        <dbReference type="ARBA" id="ARBA00011738"/>
    </source>
</evidence>
<keyword evidence="13" id="KW-1185">Reference proteome</keyword>
<keyword evidence="6" id="KW-0456">Lyase</keyword>
<evidence type="ECO:0000256" key="5">
    <source>
        <dbReference type="ARBA" id="ARBA00022898"/>
    </source>
</evidence>
<evidence type="ECO:0000256" key="1">
    <source>
        <dbReference type="ARBA" id="ARBA00001933"/>
    </source>
</evidence>
<sequence>MEINKIIEIALEVDYHEGKQCNLRVKGVLVTNPSNPLGTTMSRRELNLLISFITTKGIHLISDELYSGTVFSLPSFVSVMEVLKEKNCDKTEVWNRAHID</sequence>
<dbReference type="AlphaFoldDB" id="A0AAW0IY05"/>
<dbReference type="PANTHER" id="PTHR43795:SF10">
    <property type="entry name" value="1-AMINOCYCLOPROPANE-1-CARBOXYLATE SYNTHASE 9"/>
    <property type="match status" value="1"/>
</dbReference>
<evidence type="ECO:0000313" key="13">
    <source>
        <dbReference type="Proteomes" id="UP000237347"/>
    </source>
</evidence>
<name>A0AAW0IY05_QUESU</name>
<accession>A0AAW0IY05</accession>